<gene>
    <name evidence="3" type="ORF">EJ02DRAFT_312963</name>
</gene>
<dbReference type="AlphaFoldDB" id="A0A6A5SAI5"/>
<keyword evidence="4" id="KW-1185">Reference proteome</keyword>
<evidence type="ECO:0000256" key="1">
    <source>
        <dbReference type="ARBA" id="ARBA00023125"/>
    </source>
</evidence>
<organism evidence="3 4">
    <name type="scientific">Clathrospora elynae</name>
    <dbReference type="NCBI Taxonomy" id="706981"/>
    <lineage>
        <taxon>Eukaryota</taxon>
        <taxon>Fungi</taxon>
        <taxon>Dikarya</taxon>
        <taxon>Ascomycota</taxon>
        <taxon>Pezizomycotina</taxon>
        <taxon>Dothideomycetes</taxon>
        <taxon>Pleosporomycetidae</taxon>
        <taxon>Pleosporales</taxon>
        <taxon>Diademaceae</taxon>
        <taxon>Clathrospora</taxon>
    </lineage>
</organism>
<reference evidence="3" key="1">
    <citation type="journal article" date="2020" name="Stud. Mycol.">
        <title>101 Dothideomycetes genomes: a test case for predicting lifestyles and emergence of pathogens.</title>
        <authorList>
            <person name="Haridas S."/>
            <person name="Albert R."/>
            <person name="Binder M."/>
            <person name="Bloem J."/>
            <person name="Labutti K."/>
            <person name="Salamov A."/>
            <person name="Andreopoulos B."/>
            <person name="Baker S."/>
            <person name="Barry K."/>
            <person name="Bills G."/>
            <person name="Bluhm B."/>
            <person name="Cannon C."/>
            <person name="Castanera R."/>
            <person name="Culley D."/>
            <person name="Daum C."/>
            <person name="Ezra D."/>
            <person name="Gonzalez J."/>
            <person name="Henrissat B."/>
            <person name="Kuo A."/>
            <person name="Liang C."/>
            <person name="Lipzen A."/>
            <person name="Lutzoni F."/>
            <person name="Magnuson J."/>
            <person name="Mondo S."/>
            <person name="Nolan M."/>
            <person name="Ohm R."/>
            <person name="Pangilinan J."/>
            <person name="Park H.-J."/>
            <person name="Ramirez L."/>
            <person name="Alfaro M."/>
            <person name="Sun H."/>
            <person name="Tritt A."/>
            <person name="Yoshinaga Y."/>
            <person name="Zwiers L.-H."/>
            <person name="Turgeon B."/>
            <person name="Goodwin S."/>
            <person name="Spatafora J."/>
            <person name="Crous P."/>
            <person name="Grigoriev I."/>
        </authorList>
    </citation>
    <scope>NUCLEOTIDE SEQUENCE</scope>
    <source>
        <strain evidence="3">CBS 161.51</strain>
    </source>
</reference>
<protein>
    <recommendedName>
        <fullName evidence="2">HTH CENPB-type domain-containing protein</fullName>
    </recommendedName>
</protein>
<accession>A0A6A5SAI5</accession>
<evidence type="ECO:0000313" key="4">
    <source>
        <dbReference type="Proteomes" id="UP000800038"/>
    </source>
</evidence>
<proteinExistence type="predicted"/>
<dbReference type="InterPro" id="IPR006600">
    <property type="entry name" value="HTH_CenpB_DNA-bd_dom"/>
</dbReference>
<keyword evidence="1" id="KW-0238">DNA-binding</keyword>
<dbReference type="GO" id="GO:0003677">
    <property type="term" value="F:DNA binding"/>
    <property type="evidence" value="ECO:0007669"/>
    <property type="project" value="UniProtKB-KW"/>
</dbReference>
<feature type="domain" description="HTH CENPB-type" evidence="2">
    <location>
        <begin position="29"/>
        <end position="103"/>
    </location>
</feature>
<evidence type="ECO:0000313" key="3">
    <source>
        <dbReference type="EMBL" id="KAF1937032.1"/>
    </source>
</evidence>
<dbReference type="PROSITE" id="PS51253">
    <property type="entry name" value="HTH_CENPB"/>
    <property type="match status" value="1"/>
</dbReference>
<feature type="non-terminal residue" evidence="3">
    <location>
        <position position="122"/>
    </location>
</feature>
<dbReference type="EMBL" id="ML976157">
    <property type="protein sequence ID" value="KAF1937032.1"/>
    <property type="molecule type" value="Genomic_DNA"/>
</dbReference>
<sequence length="122" mass="14039">MDPASQALTEALAKDGSISYRGLADRKNTKAQLQQYLTPEEEKAMVKFLLLTSSLRHPVRVKFIPSLAFGIARRPSTAIRSIKPPGKNWAQAFEKRHRELKARRVRAINWKRHENNIYPKMT</sequence>
<name>A0A6A5SAI5_9PLEO</name>
<dbReference type="OrthoDB" id="3937230at2759"/>
<evidence type="ECO:0000259" key="2">
    <source>
        <dbReference type="PROSITE" id="PS51253"/>
    </source>
</evidence>
<dbReference type="Proteomes" id="UP000800038">
    <property type="component" value="Unassembled WGS sequence"/>
</dbReference>